<comment type="caution">
    <text evidence="2">The sequence shown here is derived from an EMBL/GenBank/DDBJ whole genome shotgun (WGS) entry which is preliminary data.</text>
</comment>
<dbReference type="PANTHER" id="PTHR12697">
    <property type="entry name" value="PBS LYASE HEAT-LIKE PROTEIN"/>
    <property type="match status" value="1"/>
</dbReference>
<feature type="domain" description="PAS" evidence="1">
    <location>
        <begin position="1"/>
        <end position="64"/>
    </location>
</feature>
<dbReference type="PANTHER" id="PTHR12697:SF38">
    <property type="entry name" value="PBS LYASE HEAT DOMAIN PROTEIN REPEAT-CONTAINING PROTEIN"/>
    <property type="match status" value="1"/>
</dbReference>
<proteinExistence type="predicted"/>
<dbReference type="SUPFAM" id="SSF55785">
    <property type="entry name" value="PYP-like sensor domain (PAS domain)"/>
    <property type="match status" value="1"/>
</dbReference>
<dbReference type="InterPro" id="IPR035965">
    <property type="entry name" value="PAS-like_dom_sf"/>
</dbReference>
<dbReference type="Pfam" id="PF03130">
    <property type="entry name" value="HEAT_PBS"/>
    <property type="match status" value="1"/>
</dbReference>
<evidence type="ECO:0000259" key="1">
    <source>
        <dbReference type="PROSITE" id="PS50112"/>
    </source>
</evidence>
<sequence>MEDKENYGILTTDRNLIITYWNSWLEEKTKIPREDIVGKLITEIYPDLIDRGITKIFEEVLQNGVVRILSTRFHKYLIPIELSYPSKYFDKMRQRVTIAPLKTEKEVVGLIITIEDVTQILEEEMELKEKLKSPDEKERILALKKLSQREDEGIVEAINDESWKVRKIAVEEIKKKSGKFAYELLKRMKEEYRNLSVLNSVIQILSSTTDLDILYALSQMLKDKDPDLRLYTVQILSNINFEEAEDLLISALSDSNPNVVFSAIEGLGNKKSQKAVPYLLKFLESKDYYLGVAILNALKEINDPTIIEKIYPYFEDELFKPHVIEILGELGDKNSVKILVNHLNQSPEYIEDILEALGKIYRRYENIYEEGEYIAKEIKDNLTPQGLKNVLDFIFKLREETLKNIIPILAYLKDPTVERYLIKFIGNPNVRNEIIEVLIKYGKEIEDLLIESLRDEDIEIKTLAIMALGRIGSKKAVPYILEQLEDENLTIVCAGALAKIGDRRAFDPLIKKLGHPNPYIRQSIISALNSLGHPEMRERVKELLVSNNCYEKESAIKIIGYFGYEEYKDDLIKLLEEDNEEIRKAVYENIVFFDDERIFEILKSGLEKEKRKIREVIARALIYIEKEKALPLIEIALKDSSPWVRYYAVKSLVFHNPPYIIDLLEDLLHREESELVKAIIIESLGKIGNKRAIPLIQKFLDSDNKDLILNSISALGNIDHPETIPLLLQFLNSRDKDLKKEAIRALKNKKNPIVIQNILWCTITENDKDIIKEALLAFLQMGILESYRAILSLSLYADKRDMAIDTLSQIPLEEIPNLLKACNNITKIEKKALILALERKRKGVTKYIAQFLKDDDRDVKIQAIFSLHNLGSIEEYKILKDFLLEEKDSEIIQIVKNILEGREI</sequence>
<dbReference type="Gene3D" id="1.25.10.10">
    <property type="entry name" value="Leucine-rich Repeat Variant"/>
    <property type="match status" value="4"/>
</dbReference>
<accession>A0A7C3MGS1</accession>
<dbReference type="AlphaFoldDB" id="A0A7C3MGS1"/>
<protein>
    <submittedName>
        <fullName evidence="2">PAS domain-containing protein</fullName>
    </submittedName>
</protein>
<dbReference type="InterPro" id="IPR004155">
    <property type="entry name" value="PBS_lyase_HEAT"/>
</dbReference>
<gene>
    <name evidence="2" type="ORF">ENW00_00775</name>
</gene>
<dbReference type="InterPro" id="IPR016024">
    <property type="entry name" value="ARM-type_fold"/>
</dbReference>
<reference evidence="2" key="1">
    <citation type="journal article" date="2020" name="mSystems">
        <title>Genome- and Community-Level Interaction Insights into Carbon Utilization and Element Cycling Functions of Hydrothermarchaeota in Hydrothermal Sediment.</title>
        <authorList>
            <person name="Zhou Z."/>
            <person name="Liu Y."/>
            <person name="Xu W."/>
            <person name="Pan J."/>
            <person name="Luo Z.H."/>
            <person name="Li M."/>
        </authorList>
    </citation>
    <scope>NUCLEOTIDE SEQUENCE [LARGE SCALE GENOMIC DNA]</scope>
    <source>
        <strain evidence="2">SpSt-81</strain>
    </source>
</reference>
<name>A0A7C3MGS1_DICTH</name>
<dbReference type="SUPFAM" id="SSF48371">
    <property type="entry name" value="ARM repeat"/>
    <property type="match status" value="1"/>
</dbReference>
<dbReference type="InterPro" id="IPR011989">
    <property type="entry name" value="ARM-like"/>
</dbReference>
<dbReference type="EMBL" id="DTIN01000008">
    <property type="protein sequence ID" value="HFX12688.1"/>
    <property type="molecule type" value="Genomic_DNA"/>
</dbReference>
<dbReference type="Pfam" id="PF13426">
    <property type="entry name" value="PAS_9"/>
    <property type="match status" value="1"/>
</dbReference>
<organism evidence="2">
    <name type="scientific">Dictyoglomus thermophilum</name>
    <dbReference type="NCBI Taxonomy" id="14"/>
    <lineage>
        <taxon>Bacteria</taxon>
        <taxon>Pseudomonadati</taxon>
        <taxon>Dictyoglomota</taxon>
        <taxon>Dictyoglomia</taxon>
        <taxon>Dictyoglomales</taxon>
        <taxon>Dictyoglomaceae</taxon>
        <taxon>Dictyoglomus</taxon>
    </lineage>
</organism>
<dbReference type="SMART" id="SM00567">
    <property type="entry name" value="EZ_HEAT"/>
    <property type="match status" value="13"/>
</dbReference>
<dbReference type="PROSITE" id="PS50112">
    <property type="entry name" value="PAS"/>
    <property type="match status" value="1"/>
</dbReference>
<dbReference type="GO" id="GO:0016491">
    <property type="term" value="F:oxidoreductase activity"/>
    <property type="evidence" value="ECO:0007669"/>
    <property type="project" value="TreeGrafter"/>
</dbReference>
<dbReference type="Gene3D" id="3.30.450.20">
    <property type="entry name" value="PAS domain"/>
    <property type="match status" value="1"/>
</dbReference>
<dbReference type="InterPro" id="IPR000014">
    <property type="entry name" value="PAS"/>
</dbReference>
<dbReference type="CDD" id="cd00130">
    <property type="entry name" value="PAS"/>
    <property type="match status" value="1"/>
</dbReference>
<evidence type="ECO:0000313" key="2">
    <source>
        <dbReference type="EMBL" id="HFX12688.1"/>
    </source>
</evidence>
<dbReference type="Pfam" id="PF13646">
    <property type="entry name" value="HEAT_2"/>
    <property type="match status" value="3"/>
</dbReference>